<feature type="transmembrane region" description="Helical" evidence="1">
    <location>
        <begin position="6"/>
        <end position="30"/>
    </location>
</feature>
<dbReference type="AlphaFoldDB" id="A0A9D1PNB2"/>
<evidence type="ECO:0000256" key="1">
    <source>
        <dbReference type="SAM" id="Phobius"/>
    </source>
</evidence>
<accession>A0A9D1PNB2</accession>
<dbReference type="EMBL" id="DXHX01000080">
    <property type="protein sequence ID" value="HIV74524.1"/>
    <property type="molecule type" value="Genomic_DNA"/>
</dbReference>
<evidence type="ECO:0000313" key="3">
    <source>
        <dbReference type="Proteomes" id="UP000823937"/>
    </source>
</evidence>
<gene>
    <name evidence="2" type="ORF">H9895_05500</name>
</gene>
<sequence length="136" mass="15254">MIILEWLIGFSSGLLIGAIFAAILTLLTIFPRIFTYFPTTNLSQKLSIVILISVLIGTWMSFTEASISMPFFSSIIVGFFHGVFNGILTSALLEIMNVFPKMISTLHIKQYFIIFLYAILFGKIIGVILQAVYFID</sequence>
<dbReference type="Proteomes" id="UP000823937">
    <property type="component" value="Unassembled WGS sequence"/>
</dbReference>
<name>A0A9D1PNB2_9BACI</name>
<dbReference type="Pfam" id="PF13782">
    <property type="entry name" value="SpoVAB"/>
    <property type="match status" value="1"/>
</dbReference>
<reference evidence="2" key="1">
    <citation type="journal article" date="2021" name="PeerJ">
        <title>Extensive microbial diversity within the chicken gut microbiome revealed by metagenomics and culture.</title>
        <authorList>
            <person name="Gilroy R."/>
            <person name="Ravi A."/>
            <person name="Getino M."/>
            <person name="Pursley I."/>
            <person name="Horton D.L."/>
            <person name="Alikhan N.F."/>
            <person name="Baker D."/>
            <person name="Gharbi K."/>
            <person name="Hall N."/>
            <person name="Watson M."/>
            <person name="Adriaenssens E.M."/>
            <person name="Foster-Nyarko E."/>
            <person name="Jarju S."/>
            <person name="Secka A."/>
            <person name="Antonio M."/>
            <person name="Oren A."/>
            <person name="Chaudhuri R.R."/>
            <person name="La Ragione R."/>
            <person name="Hildebrand F."/>
            <person name="Pallen M.J."/>
        </authorList>
    </citation>
    <scope>NUCLEOTIDE SEQUENCE</scope>
    <source>
        <strain evidence="2">CHK169-2315</strain>
    </source>
</reference>
<keyword evidence="1" id="KW-0812">Transmembrane</keyword>
<evidence type="ECO:0000313" key="2">
    <source>
        <dbReference type="EMBL" id="HIV74524.1"/>
    </source>
</evidence>
<feature type="transmembrane region" description="Helical" evidence="1">
    <location>
        <begin position="74"/>
        <end position="99"/>
    </location>
</feature>
<comment type="caution">
    <text evidence="2">The sequence shown here is derived from an EMBL/GenBank/DDBJ whole genome shotgun (WGS) entry which is preliminary data.</text>
</comment>
<reference evidence="2" key="2">
    <citation type="submission" date="2021-04" db="EMBL/GenBank/DDBJ databases">
        <authorList>
            <person name="Gilroy R."/>
        </authorList>
    </citation>
    <scope>NUCLEOTIDE SEQUENCE</scope>
    <source>
        <strain evidence="2">CHK169-2315</strain>
    </source>
</reference>
<feature type="transmembrane region" description="Helical" evidence="1">
    <location>
        <begin position="111"/>
        <end position="135"/>
    </location>
</feature>
<feature type="transmembrane region" description="Helical" evidence="1">
    <location>
        <begin position="42"/>
        <end position="62"/>
    </location>
</feature>
<protein>
    <submittedName>
        <fullName evidence="2">Stage V sporulation protein AB</fullName>
    </submittedName>
</protein>
<keyword evidence="1" id="KW-0472">Membrane</keyword>
<proteinExistence type="predicted"/>
<organism evidence="2 3">
    <name type="scientific">Candidatus Pseudogracilibacillus intestinigallinarum</name>
    <dbReference type="NCBI Taxonomy" id="2838742"/>
    <lineage>
        <taxon>Bacteria</taxon>
        <taxon>Bacillati</taxon>
        <taxon>Bacillota</taxon>
        <taxon>Bacilli</taxon>
        <taxon>Bacillales</taxon>
        <taxon>Bacillaceae</taxon>
        <taxon>Pseudogracilibacillus</taxon>
    </lineage>
</organism>
<keyword evidence="1" id="KW-1133">Transmembrane helix</keyword>
<dbReference type="InterPro" id="IPR020144">
    <property type="entry name" value="SpoVAB"/>
</dbReference>